<dbReference type="PANTHER" id="PTHR30146:SF150">
    <property type="entry name" value="ARABINOSE METABOLISM TRANSCRIPTIONAL REPRESSOR"/>
    <property type="match status" value="1"/>
</dbReference>
<keyword evidence="3" id="KW-0804">Transcription</keyword>
<dbReference type="GO" id="GO:0003700">
    <property type="term" value="F:DNA-binding transcription factor activity"/>
    <property type="evidence" value="ECO:0007669"/>
    <property type="project" value="TreeGrafter"/>
</dbReference>
<evidence type="ECO:0000313" key="5">
    <source>
        <dbReference type="EMBL" id="GAE28080.1"/>
    </source>
</evidence>
<evidence type="ECO:0000256" key="1">
    <source>
        <dbReference type="ARBA" id="ARBA00023015"/>
    </source>
</evidence>
<protein>
    <submittedName>
        <fullName evidence="5">Pentose utilization regulator</fullName>
    </submittedName>
</protein>
<dbReference type="CDD" id="cd01392">
    <property type="entry name" value="HTH_LacI"/>
    <property type="match status" value="1"/>
</dbReference>
<dbReference type="SUPFAM" id="SSF53822">
    <property type="entry name" value="Periplasmic binding protein-like I"/>
    <property type="match status" value="1"/>
</dbReference>
<dbReference type="Gene3D" id="1.10.260.40">
    <property type="entry name" value="lambda repressor-like DNA-binding domains"/>
    <property type="match status" value="1"/>
</dbReference>
<accession>W4Q7Y8</accession>
<dbReference type="PROSITE" id="PS00356">
    <property type="entry name" value="HTH_LACI_1"/>
    <property type="match status" value="1"/>
</dbReference>
<dbReference type="InterPro" id="IPR000843">
    <property type="entry name" value="HTH_LacI"/>
</dbReference>
<organism evidence="5 6">
    <name type="scientific">Halalkalibacter wakoensis JCM 9140</name>
    <dbReference type="NCBI Taxonomy" id="1236970"/>
    <lineage>
        <taxon>Bacteria</taxon>
        <taxon>Bacillati</taxon>
        <taxon>Bacillota</taxon>
        <taxon>Bacilli</taxon>
        <taxon>Bacillales</taxon>
        <taxon>Bacillaceae</taxon>
        <taxon>Halalkalibacter</taxon>
    </lineage>
</organism>
<evidence type="ECO:0000256" key="2">
    <source>
        <dbReference type="ARBA" id="ARBA00023125"/>
    </source>
</evidence>
<gene>
    <name evidence="5" type="ORF">JCM9140_4270</name>
</gene>
<dbReference type="SMART" id="SM00354">
    <property type="entry name" value="HTH_LACI"/>
    <property type="match status" value="1"/>
</dbReference>
<dbReference type="InterPro" id="IPR046335">
    <property type="entry name" value="LacI/GalR-like_sensor"/>
</dbReference>
<dbReference type="OrthoDB" id="2026446at2"/>
<dbReference type="PANTHER" id="PTHR30146">
    <property type="entry name" value="LACI-RELATED TRANSCRIPTIONAL REPRESSOR"/>
    <property type="match status" value="1"/>
</dbReference>
<dbReference type="SUPFAM" id="SSF47413">
    <property type="entry name" value="lambda repressor-like DNA-binding domains"/>
    <property type="match status" value="1"/>
</dbReference>
<feature type="domain" description="HTH lacI-type" evidence="4">
    <location>
        <begin position="1"/>
        <end position="51"/>
    </location>
</feature>
<sequence length="351" mass="38919">MKIDDIAKLANVSRSAVSLALNGKNGVSKKTRDKVLKIAQEHGYIPRSIVKADQYLQPNSKILRFVACTNAGIVTEQYESLPFFMELMSNLDEHIGTSGYSLMVSSVKIEEIEEALSKLEQDQPSAGVLLLGTNLTPTQIEIVSRIQPNLVVMDTCFETMDTNFVVMNNVYGAYHAAKHLIELGHTAIGYIESSSRMYNFDMRKKGFFQAINEAGLKVSDRNIFSISPTIISSQDGFKNNIANHLKQLPTAFFCECDYIAISVIKSLTELGIRVPHDVSIIGFDNIFESQVITPELTTIHVKKDTIASLAVETLIKQINNPDSDRIKSLVNTDLVIRNSCIKLVTKQDVVG</sequence>
<reference evidence="5" key="1">
    <citation type="journal article" date="2014" name="Genome Announc.">
        <title>Draft Genome Sequences of Three Alkaliphilic Bacillus Strains, Bacillus wakoensis JCM 9140T, Bacillus akibai JCM 9157T, and Bacillus hemicellulosilyticus JCM 9152T.</title>
        <authorList>
            <person name="Yuki M."/>
            <person name="Oshima K."/>
            <person name="Suda W."/>
            <person name="Oshida Y."/>
            <person name="Kitamura K."/>
            <person name="Iida T."/>
            <person name="Hattori M."/>
            <person name="Ohkuma M."/>
        </authorList>
    </citation>
    <scope>NUCLEOTIDE SEQUENCE [LARGE SCALE GENOMIC DNA]</scope>
    <source>
        <strain evidence="5">JCM 9140</strain>
    </source>
</reference>
<dbReference type="InterPro" id="IPR010982">
    <property type="entry name" value="Lambda_DNA-bd_dom_sf"/>
</dbReference>
<keyword evidence="2" id="KW-0238">DNA-binding</keyword>
<dbReference type="Proteomes" id="UP000018890">
    <property type="component" value="Unassembled WGS sequence"/>
</dbReference>
<dbReference type="InterPro" id="IPR028082">
    <property type="entry name" value="Peripla_BP_I"/>
</dbReference>
<comment type="caution">
    <text evidence="5">The sequence shown here is derived from an EMBL/GenBank/DDBJ whole genome shotgun (WGS) entry which is preliminary data.</text>
</comment>
<keyword evidence="1" id="KW-0805">Transcription regulation</keyword>
<dbReference type="STRING" id="1236970.JCM9140_4270"/>
<keyword evidence="6" id="KW-1185">Reference proteome</keyword>
<dbReference type="AlphaFoldDB" id="W4Q7Y8"/>
<dbReference type="RefSeq" id="WP_034750274.1">
    <property type="nucleotide sequence ID" value="NZ_BAUT01000080.1"/>
</dbReference>
<dbReference type="EMBL" id="BAUT01000080">
    <property type="protein sequence ID" value="GAE28080.1"/>
    <property type="molecule type" value="Genomic_DNA"/>
</dbReference>
<evidence type="ECO:0000313" key="6">
    <source>
        <dbReference type="Proteomes" id="UP000018890"/>
    </source>
</evidence>
<dbReference type="GO" id="GO:0000976">
    <property type="term" value="F:transcription cis-regulatory region binding"/>
    <property type="evidence" value="ECO:0007669"/>
    <property type="project" value="TreeGrafter"/>
</dbReference>
<proteinExistence type="predicted"/>
<evidence type="ECO:0000256" key="3">
    <source>
        <dbReference type="ARBA" id="ARBA00023163"/>
    </source>
</evidence>
<evidence type="ECO:0000259" key="4">
    <source>
        <dbReference type="PROSITE" id="PS50932"/>
    </source>
</evidence>
<dbReference type="Pfam" id="PF00356">
    <property type="entry name" value="LacI"/>
    <property type="match status" value="1"/>
</dbReference>
<dbReference type="Pfam" id="PF13377">
    <property type="entry name" value="Peripla_BP_3"/>
    <property type="match status" value="1"/>
</dbReference>
<dbReference type="Gene3D" id="3.40.50.2300">
    <property type="match status" value="2"/>
</dbReference>
<dbReference type="PROSITE" id="PS50932">
    <property type="entry name" value="HTH_LACI_2"/>
    <property type="match status" value="1"/>
</dbReference>
<name>W4Q7Y8_9BACI</name>